<feature type="compositionally biased region" description="Basic residues" evidence="1">
    <location>
        <begin position="187"/>
        <end position="196"/>
    </location>
</feature>
<feature type="region of interest" description="Disordered" evidence="1">
    <location>
        <begin position="314"/>
        <end position="333"/>
    </location>
</feature>
<feature type="compositionally biased region" description="Polar residues" evidence="1">
    <location>
        <begin position="253"/>
        <end position="264"/>
    </location>
</feature>
<dbReference type="Proteomes" id="UP000285060">
    <property type="component" value="Unassembled WGS sequence"/>
</dbReference>
<feature type="compositionally biased region" description="Low complexity" evidence="1">
    <location>
        <begin position="418"/>
        <end position="449"/>
    </location>
</feature>
<comment type="caution">
    <text evidence="2">The sequence shown here is derived from an EMBL/GenBank/DDBJ whole genome shotgun (WGS) entry which is preliminary data.</text>
</comment>
<feature type="compositionally biased region" description="Polar residues" evidence="1">
    <location>
        <begin position="393"/>
        <end position="404"/>
    </location>
</feature>
<feature type="region of interest" description="Disordered" evidence="1">
    <location>
        <begin position="392"/>
        <end position="449"/>
    </location>
</feature>
<accession>A0A418AXM6</accession>
<proteinExistence type="predicted"/>
<keyword evidence="3" id="KW-1185">Reference proteome</keyword>
<name>A0A418AXM6_9STRA</name>
<evidence type="ECO:0000313" key="3">
    <source>
        <dbReference type="Proteomes" id="UP000285060"/>
    </source>
</evidence>
<evidence type="ECO:0000256" key="1">
    <source>
        <dbReference type="SAM" id="MobiDB-lite"/>
    </source>
</evidence>
<reference evidence="2 3" key="1">
    <citation type="submission" date="2018-08" db="EMBL/GenBank/DDBJ databases">
        <title>Aphanomyces genome sequencing and annotation.</title>
        <authorList>
            <person name="Minardi D."/>
            <person name="Oidtmann B."/>
            <person name="Van Der Giezen M."/>
            <person name="Studholme D.J."/>
        </authorList>
    </citation>
    <scope>NUCLEOTIDE SEQUENCE [LARGE SCALE GENOMIC DNA]</scope>
    <source>
        <strain evidence="2 3">NJM0002</strain>
    </source>
</reference>
<dbReference type="AlphaFoldDB" id="A0A418AXM6"/>
<organism evidence="2 3">
    <name type="scientific">Aphanomyces invadans</name>
    <dbReference type="NCBI Taxonomy" id="157072"/>
    <lineage>
        <taxon>Eukaryota</taxon>
        <taxon>Sar</taxon>
        <taxon>Stramenopiles</taxon>
        <taxon>Oomycota</taxon>
        <taxon>Saprolegniomycetes</taxon>
        <taxon>Saprolegniales</taxon>
        <taxon>Verrucalvaceae</taxon>
        <taxon>Aphanomyces</taxon>
    </lineage>
</organism>
<feature type="region of interest" description="Disordered" evidence="1">
    <location>
        <begin position="175"/>
        <end position="231"/>
    </location>
</feature>
<protein>
    <submittedName>
        <fullName evidence="2">Uncharacterized protein</fullName>
    </submittedName>
</protein>
<sequence>MEIEEDEPFDPVLEQQDNAASAVHVANALESVLEDLESDEDEEFATQAGGGSSDPSPQQFPAGAIDLSQDVDDSIEDNQHSSSDGGGGAQDAQSQPTDDATVFMSTMDAVVMKSKYEQVITPQVERCTHREEGELSDDPSQLETDELWQQKQLEATYLREAQVAHRQASLRQLVKASPSTQIPPTMSKKKQRKLKRKLQEAASMASGGGLYNPNNESTISSTPPDVDPSEDLSLLESLRNAVKRSLKKPKVMSSPSAPQDNGEGNKTVESELLTASPSCASPSRIPSVAASTLEPSRSPPPPLAQAAQPFRSSKMVLGPNTSSNSLPNNASSLKPLTACTQTVVIQLSIEDCNAMRRRMQQVQSLEKESDPIANLKQKIAAREVELLMRKKSSTVLTPSSKSNEAATTPPTSSPPPSTAQDSPLPSSDASTTPASPAANDASVPLPPTATNVTSAVASTMTMDPVAVAQSHIHRLEKRIGELKHLISQKEMLVVTRTE</sequence>
<feature type="compositionally biased region" description="Polar residues" evidence="1">
    <location>
        <begin position="212"/>
        <end position="222"/>
    </location>
</feature>
<gene>
    <name evidence="2" type="ORF">DYB32_004439</name>
</gene>
<feature type="compositionally biased region" description="Acidic residues" evidence="1">
    <location>
        <begin position="34"/>
        <end position="44"/>
    </location>
</feature>
<dbReference type="VEuPathDB" id="FungiDB:H310_05258"/>
<dbReference type="EMBL" id="QUSY01000333">
    <property type="protein sequence ID" value="RHY30296.1"/>
    <property type="molecule type" value="Genomic_DNA"/>
</dbReference>
<feature type="region of interest" description="Disordered" evidence="1">
    <location>
        <begin position="1"/>
        <end position="20"/>
    </location>
</feature>
<feature type="region of interest" description="Disordered" evidence="1">
    <location>
        <begin position="244"/>
        <end position="306"/>
    </location>
</feature>
<feature type="compositionally biased region" description="Low complexity" evidence="1">
    <location>
        <begin position="317"/>
        <end position="333"/>
    </location>
</feature>
<feature type="region of interest" description="Disordered" evidence="1">
    <location>
        <begin position="34"/>
        <end position="103"/>
    </location>
</feature>
<evidence type="ECO:0000313" key="2">
    <source>
        <dbReference type="EMBL" id="RHY30296.1"/>
    </source>
</evidence>